<evidence type="ECO:0008006" key="2">
    <source>
        <dbReference type="Google" id="ProtNLM"/>
    </source>
</evidence>
<accession>A0A644TLS4</accession>
<dbReference type="PROSITE" id="PS51257">
    <property type="entry name" value="PROKAR_LIPOPROTEIN"/>
    <property type="match status" value="1"/>
</dbReference>
<dbReference type="InterPro" id="IPR014508">
    <property type="entry name" value="UCP020555_TPR-like"/>
</dbReference>
<gene>
    <name evidence="1" type="ORF">SDC9_12348</name>
</gene>
<name>A0A644TLS4_9ZZZZ</name>
<sequence length="113" mass="13163">MKKLVIIVFCALIFGSCSNALYKYYDYDNLLYAYGTRDFSEKEIKKFSRQYSKIVELPKGKRKLPPPGACVEYALLLFQQGKTKEAKEYFVKEIVYYPESQTYVDSLVKKLGL</sequence>
<dbReference type="Pfam" id="PF16068">
    <property type="entry name" value="DUF4810"/>
    <property type="match status" value="1"/>
</dbReference>
<comment type="caution">
    <text evidence="1">The sequence shown here is derived from an EMBL/GenBank/DDBJ whole genome shotgun (WGS) entry which is preliminary data.</text>
</comment>
<proteinExistence type="predicted"/>
<reference evidence="1" key="1">
    <citation type="submission" date="2019-08" db="EMBL/GenBank/DDBJ databases">
        <authorList>
            <person name="Kucharzyk K."/>
            <person name="Murdoch R.W."/>
            <person name="Higgins S."/>
            <person name="Loffler F."/>
        </authorList>
    </citation>
    <scope>NUCLEOTIDE SEQUENCE</scope>
</reference>
<dbReference type="AlphaFoldDB" id="A0A644TLS4"/>
<dbReference type="EMBL" id="VSSQ01000033">
    <property type="protein sequence ID" value="MPL66661.1"/>
    <property type="molecule type" value="Genomic_DNA"/>
</dbReference>
<organism evidence="1">
    <name type="scientific">bioreactor metagenome</name>
    <dbReference type="NCBI Taxonomy" id="1076179"/>
    <lineage>
        <taxon>unclassified sequences</taxon>
        <taxon>metagenomes</taxon>
        <taxon>ecological metagenomes</taxon>
    </lineage>
</organism>
<evidence type="ECO:0000313" key="1">
    <source>
        <dbReference type="EMBL" id="MPL66661.1"/>
    </source>
</evidence>
<protein>
    <recommendedName>
        <fullName evidence="2">DUF4810 domain-containing protein</fullName>
    </recommendedName>
</protein>